<dbReference type="AlphaFoldDB" id="A0AAU8AMY2"/>
<evidence type="ECO:0000313" key="2">
    <source>
        <dbReference type="EMBL" id="XCC95480.1"/>
    </source>
</evidence>
<organism evidence="2">
    <name type="scientific">Alloyangia sp. H15</name>
    <dbReference type="NCBI Taxonomy" id="3029062"/>
    <lineage>
        <taxon>Bacteria</taxon>
        <taxon>Pseudomonadati</taxon>
        <taxon>Pseudomonadota</taxon>
        <taxon>Alphaproteobacteria</taxon>
        <taxon>Rhodobacterales</taxon>
        <taxon>Roseobacteraceae</taxon>
        <taxon>Alloyangia</taxon>
    </lineage>
</organism>
<sequence>MFVRLKMVPVFAKDIAQRFRRDEDGLALTEYLVVLGLLIGGVIAAVTLFGDNLNIAWTQWAGWILTNISAPGSTVTTPTP</sequence>
<proteinExistence type="predicted"/>
<evidence type="ECO:0000256" key="1">
    <source>
        <dbReference type="SAM" id="Phobius"/>
    </source>
</evidence>
<gene>
    <name evidence="2" type="ORF">PVT71_20575</name>
</gene>
<feature type="transmembrane region" description="Helical" evidence="1">
    <location>
        <begin position="28"/>
        <end position="50"/>
    </location>
</feature>
<name>A0AAU8AMY2_9RHOB</name>
<keyword evidence="1" id="KW-1133">Transmembrane helix</keyword>
<dbReference type="RefSeq" id="WP_353474339.1">
    <property type="nucleotide sequence ID" value="NZ_CP123385.1"/>
</dbReference>
<evidence type="ECO:0008006" key="3">
    <source>
        <dbReference type="Google" id="ProtNLM"/>
    </source>
</evidence>
<protein>
    <recommendedName>
        <fullName evidence="3">Flp family type IVb pilin</fullName>
    </recommendedName>
</protein>
<keyword evidence="1" id="KW-0472">Membrane</keyword>
<keyword evidence="1" id="KW-0812">Transmembrane</keyword>
<dbReference type="EMBL" id="CP123385">
    <property type="protein sequence ID" value="XCC95480.1"/>
    <property type="molecule type" value="Genomic_DNA"/>
</dbReference>
<reference evidence="2" key="1">
    <citation type="submission" date="2023-02" db="EMBL/GenBank/DDBJ databases">
        <title>Description and genomic characterization of Salipiger bruguierae sp. nov., isolated from the sediment of mangrove plant Bruguiera sexangula.</title>
        <authorList>
            <person name="Long M."/>
        </authorList>
    </citation>
    <scope>NUCLEOTIDE SEQUENCE</scope>
    <source>
        <strain evidence="2">H15</strain>
    </source>
</reference>
<accession>A0AAU8AMY2</accession>